<feature type="transmembrane region" description="Helical" evidence="17">
    <location>
        <begin position="6"/>
        <end position="31"/>
    </location>
</feature>
<dbReference type="Proteomes" id="UP000675284">
    <property type="component" value="Unassembled WGS sequence"/>
</dbReference>
<dbReference type="Gene3D" id="1.10.287.130">
    <property type="match status" value="1"/>
</dbReference>
<dbReference type="InterPro" id="IPR003661">
    <property type="entry name" value="HisK_dim/P_dom"/>
</dbReference>
<proteinExistence type="predicted"/>
<evidence type="ECO:0000256" key="2">
    <source>
        <dbReference type="ARBA" id="ARBA00004651"/>
    </source>
</evidence>
<evidence type="ECO:0000259" key="19">
    <source>
        <dbReference type="PROSITE" id="PS50885"/>
    </source>
</evidence>
<comment type="function">
    <text evidence="15">Member of the two-component regulatory system HssS/HssR involved in intracellular heme homeostasis and tempering of staphylococcal virulence. HssS functions as a heme sensor histidine kinase which is autophosphorylated at a histidine residue and transfers its phosphate group to an aspartate residue of HssR. HssR/HssS activates the expression of hrtAB, an efflux pump, in response to extracellular heme, hemin, hemoglobin or blood.</text>
</comment>
<keyword evidence="12" id="KW-0902">Two-component regulatory system</keyword>
<dbReference type="PROSITE" id="PS50109">
    <property type="entry name" value="HIS_KIN"/>
    <property type="match status" value="1"/>
</dbReference>
<keyword evidence="21" id="KW-1185">Reference proteome</keyword>
<dbReference type="PRINTS" id="PR00344">
    <property type="entry name" value="BCTRLSENSOR"/>
</dbReference>
<evidence type="ECO:0000256" key="7">
    <source>
        <dbReference type="ARBA" id="ARBA00022692"/>
    </source>
</evidence>
<evidence type="ECO:0000259" key="18">
    <source>
        <dbReference type="PROSITE" id="PS50109"/>
    </source>
</evidence>
<feature type="transmembrane region" description="Helical" evidence="17">
    <location>
        <begin position="162"/>
        <end position="187"/>
    </location>
</feature>
<evidence type="ECO:0000256" key="10">
    <source>
        <dbReference type="ARBA" id="ARBA00022840"/>
    </source>
</evidence>
<dbReference type="InterPro" id="IPR050398">
    <property type="entry name" value="HssS/ArlS-like"/>
</dbReference>
<dbReference type="InterPro" id="IPR036097">
    <property type="entry name" value="HisK_dim/P_sf"/>
</dbReference>
<dbReference type="GO" id="GO:0005886">
    <property type="term" value="C:plasma membrane"/>
    <property type="evidence" value="ECO:0007669"/>
    <property type="project" value="UniProtKB-SubCell"/>
</dbReference>
<dbReference type="Pfam" id="PF00672">
    <property type="entry name" value="HAMP"/>
    <property type="match status" value="1"/>
</dbReference>
<comment type="caution">
    <text evidence="20">The sequence shown here is derived from an EMBL/GenBank/DDBJ whole genome shotgun (WGS) entry which is preliminary data.</text>
</comment>
<dbReference type="Pfam" id="PF00512">
    <property type="entry name" value="HisKA"/>
    <property type="match status" value="1"/>
</dbReference>
<dbReference type="CDD" id="cd00082">
    <property type="entry name" value="HisKA"/>
    <property type="match status" value="1"/>
</dbReference>
<dbReference type="RefSeq" id="WP_026679763.1">
    <property type="nucleotide sequence ID" value="NZ_JAGSOT010000046.1"/>
</dbReference>
<accession>A0A941DXE7</accession>
<organism evidence="20 21">
    <name type="scientific">Virgibacillus salarius</name>
    <dbReference type="NCBI Taxonomy" id="447199"/>
    <lineage>
        <taxon>Bacteria</taxon>
        <taxon>Bacillati</taxon>
        <taxon>Bacillota</taxon>
        <taxon>Bacilli</taxon>
        <taxon>Bacillales</taxon>
        <taxon>Bacillaceae</taxon>
        <taxon>Virgibacillus</taxon>
    </lineage>
</organism>
<dbReference type="CDD" id="cd06225">
    <property type="entry name" value="HAMP"/>
    <property type="match status" value="1"/>
</dbReference>
<dbReference type="InterPro" id="IPR005467">
    <property type="entry name" value="His_kinase_dom"/>
</dbReference>
<keyword evidence="14 17" id="KW-0472">Membrane</keyword>
<keyword evidence="6" id="KW-0808">Transferase</keyword>
<dbReference type="FunFam" id="1.10.287.130:FF:000001">
    <property type="entry name" value="Two-component sensor histidine kinase"/>
    <property type="match status" value="1"/>
</dbReference>
<dbReference type="PANTHER" id="PTHR45528:SF11">
    <property type="entry name" value="HISTIDINE KINASE"/>
    <property type="match status" value="1"/>
</dbReference>
<evidence type="ECO:0000256" key="8">
    <source>
        <dbReference type="ARBA" id="ARBA00022741"/>
    </source>
</evidence>
<keyword evidence="4" id="KW-1003">Cell membrane</keyword>
<sequence>MRTLYVRIIVTTMAIMITSSIIAFIASNVYYQHVLKPENDKKVTHMANNIVDLYNGSDQSIGHFLRDMADLGYSFYLIDNDGQSKTFGKPFDTTELQSSVVQDVLSGNIYHGIANYPWQPFVTGFFDHALSNTIGLPINANDDSFALFVRPNSVQQFGEMRIFFAVIIGLALFFSFLFVLFSTRWIVNPIQSLTVATKKIAAGNYHIKLAVNRKDEIGRLARNFSTMSESLQKTEEKRQEFVASVSHEIQSPLTSIQGFSQALQEENLSNEERIHYLSIIEKESKRLSVLSRQLLTLSQLDQGNNELERIPFDLSEQMKEILFTLEWQWRQKNLSIEWDAKPTVINGDPKLLHQVWMNVITNAIRYTLKEGKISITVKKGKANVEVIITDTGIGISQEDIPQIFDRFYKADKARTRKAGGTGLGLAITKKIVELHAGTIMVKSEEGQGTAIIITLPQ</sequence>
<keyword evidence="9 20" id="KW-0418">Kinase</keyword>
<evidence type="ECO:0000256" key="5">
    <source>
        <dbReference type="ARBA" id="ARBA00022553"/>
    </source>
</evidence>
<evidence type="ECO:0000256" key="11">
    <source>
        <dbReference type="ARBA" id="ARBA00022989"/>
    </source>
</evidence>
<dbReference type="SMART" id="SM00387">
    <property type="entry name" value="HATPase_c"/>
    <property type="match status" value="1"/>
</dbReference>
<dbReference type="SMART" id="SM00388">
    <property type="entry name" value="HisKA"/>
    <property type="match status" value="1"/>
</dbReference>
<keyword evidence="10" id="KW-0067">ATP-binding</keyword>
<comment type="subcellular location">
    <subcellularLocation>
        <location evidence="2">Cell membrane</location>
        <topology evidence="2">Multi-pass membrane protein</topology>
    </subcellularLocation>
</comment>
<evidence type="ECO:0000256" key="14">
    <source>
        <dbReference type="ARBA" id="ARBA00023136"/>
    </source>
</evidence>
<evidence type="ECO:0000256" key="13">
    <source>
        <dbReference type="ARBA" id="ARBA00023026"/>
    </source>
</evidence>
<gene>
    <name evidence="20" type="ORF">KCX74_14265</name>
</gene>
<feature type="domain" description="HAMP" evidence="19">
    <location>
        <begin position="184"/>
        <end position="236"/>
    </location>
</feature>
<dbReference type="SUPFAM" id="SSF158472">
    <property type="entry name" value="HAMP domain-like"/>
    <property type="match status" value="1"/>
</dbReference>
<dbReference type="SUPFAM" id="SSF47384">
    <property type="entry name" value="Homodimeric domain of signal transducing histidine kinase"/>
    <property type="match status" value="1"/>
</dbReference>
<evidence type="ECO:0000256" key="4">
    <source>
        <dbReference type="ARBA" id="ARBA00022475"/>
    </source>
</evidence>
<reference evidence="20" key="1">
    <citation type="submission" date="2021-04" db="EMBL/GenBank/DDBJ databases">
        <title>Isolation and polyphasic classification of algal microorganism.</title>
        <authorList>
            <person name="Wang S."/>
        </authorList>
    </citation>
    <scope>NUCLEOTIDE SEQUENCE</scope>
    <source>
        <strain evidence="20">720a</strain>
    </source>
</reference>
<dbReference type="InterPro" id="IPR003594">
    <property type="entry name" value="HATPase_dom"/>
</dbReference>
<name>A0A941DXE7_9BACI</name>
<keyword evidence="5" id="KW-0597">Phosphoprotein</keyword>
<evidence type="ECO:0000313" key="20">
    <source>
        <dbReference type="EMBL" id="MBR7797201.1"/>
    </source>
</evidence>
<keyword evidence="11 17" id="KW-1133">Transmembrane helix</keyword>
<dbReference type="FunFam" id="3.30.565.10:FF:000006">
    <property type="entry name" value="Sensor histidine kinase WalK"/>
    <property type="match status" value="1"/>
</dbReference>
<dbReference type="Gene3D" id="6.10.340.10">
    <property type="match status" value="1"/>
</dbReference>
<evidence type="ECO:0000313" key="21">
    <source>
        <dbReference type="Proteomes" id="UP000675284"/>
    </source>
</evidence>
<comment type="catalytic activity">
    <reaction evidence="1">
        <text>ATP + protein L-histidine = ADP + protein N-phospho-L-histidine.</text>
        <dbReference type="EC" id="2.7.13.3"/>
    </reaction>
</comment>
<evidence type="ECO:0000256" key="3">
    <source>
        <dbReference type="ARBA" id="ARBA00012438"/>
    </source>
</evidence>
<dbReference type="SMART" id="SM00304">
    <property type="entry name" value="HAMP"/>
    <property type="match status" value="1"/>
</dbReference>
<dbReference type="PROSITE" id="PS50885">
    <property type="entry name" value="HAMP"/>
    <property type="match status" value="1"/>
</dbReference>
<dbReference type="InterPro" id="IPR036890">
    <property type="entry name" value="HATPase_C_sf"/>
</dbReference>
<dbReference type="PANTHER" id="PTHR45528">
    <property type="entry name" value="SENSOR HISTIDINE KINASE CPXA"/>
    <property type="match status" value="1"/>
</dbReference>
<evidence type="ECO:0000256" key="1">
    <source>
        <dbReference type="ARBA" id="ARBA00000085"/>
    </source>
</evidence>
<protein>
    <recommendedName>
        <fullName evidence="16">Heme sensor protein HssS</fullName>
        <ecNumber evidence="3">2.7.13.3</ecNumber>
    </recommendedName>
</protein>
<dbReference type="AlphaFoldDB" id="A0A941DXE7"/>
<evidence type="ECO:0000256" key="6">
    <source>
        <dbReference type="ARBA" id="ARBA00022679"/>
    </source>
</evidence>
<dbReference type="Pfam" id="PF02518">
    <property type="entry name" value="HATPase_c"/>
    <property type="match status" value="1"/>
</dbReference>
<evidence type="ECO:0000256" key="15">
    <source>
        <dbReference type="ARBA" id="ARBA00037219"/>
    </source>
</evidence>
<feature type="domain" description="Histidine kinase" evidence="18">
    <location>
        <begin position="244"/>
        <end position="457"/>
    </location>
</feature>
<dbReference type="InterPro" id="IPR004358">
    <property type="entry name" value="Sig_transdc_His_kin-like_C"/>
</dbReference>
<dbReference type="SUPFAM" id="SSF55874">
    <property type="entry name" value="ATPase domain of HSP90 chaperone/DNA topoisomerase II/histidine kinase"/>
    <property type="match status" value="1"/>
</dbReference>
<dbReference type="GO" id="GO:0000155">
    <property type="term" value="F:phosphorelay sensor kinase activity"/>
    <property type="evidence" value="ECO:0007669"/>
    <property type="project" value="InterPro"/>
</dbReference>
<keyword evidence="13" id="KW-0843">Virulence</keyword>
<keyword evidence="8" id="KW-0547">Nucleotide-binding</keyword>
<dbReference type="GO" id="GO:0005524">
    <property type="term" value="F:ATP binding"/>
    <property type="evidence" value="ECO:0007669"/>
    <property type="project" value="UniProtKB-KW"/>
</dbReference>
<evidence type="ECO:0000256" key="9">
    <source>
        <dbReference type="ARBA" id="ARBA00022777"/>
    </source>
</evidence>
<dbReference type="InterPro" id="IPR003660">
    <property type="entry name" value="HAMP_dom"/>
</dbReference>
<keyword evidence="7 17" id="KW-0812">Transmembrane</keyword>
<evidence type="ECO:0000256" key="17">
    <source>
        <dbReference type="SAM" id="Phobius"/>
    </source>
</evidence>
<evidence type="ECO:0000256" key="16">
    <source>
        <dbReference type="ARBA" id="ARBA00040841"/>
    </source>
</evidence>
<evidence type="ECO:0000256" key="12">
    <source>
        <dbReference type="ARBA" id="ARBA00023012"/>
    </source>
</evidence>
<dbReference type="Gene3D" id="3.30.565.10">
    <property type="entry name" value="Histidine kinase-like ATPase, C-terminal domain"/>
    <property type="match status" value="1"/>
</dbReference>
<dbReference type="EC" id="2.7.13.3" evidence="3"/>
<dbReference type="EMBL" id="JAGSOT010000046">
    <property type="protein sequence ID" value="MBR7797201.1"/>
    <property type="molecule type" value="Genomic_DNA"/>
</dbReference>